<dbReference type="InterPro" id="IPR003593">
    <property type="entry name" value="AAA+_ATPase"/>
</dbReference>
<dbReference type="InterPro" id="IPR003959">
    <property type="entry name" value="ATPase_AAA_core"/>
</dbReference>
<evidence type="ECO:0000256" key="2">
    <source>
        <dbReference type="ARBA" id="ARBA00022741"/>
    </source>
</evidence>
<dbReference type="SMART" id="SM00382">
    <property type="entry name" value="AAA"/>
    <property type="match status" value="2"/>
</dbReference>
<dbReference type="InterPro" id="IPR027417">
    <property type="entry name" value="P-loop_NTPase"/>
</dbReference>
<dbReference type="Gene3D" id="1.10.8.60">
    <property type="match status" value="1"/>
</dbReference>
<dbReference type="EMBL" id="CABVGP010000001">
    <property type="protein sequence ID" value="VVJ17648.1"/>
    <property type="molecule type" value="Genomic_DNA"/>
</dbReference>
<reference evidence="5 6" key="1">
    <citation type="submission" date="2019-09" db="EMBL/GenBank/DDBJ databases">
        <authorList>
            <person name="Leyn A S."/>
        </authorList>
    </citation>
    <scope>NUCLEOTIDE SEQUENCE [LARGE SCALE GENOMIC DNA]</scope>
    <source>
        <strain evidence="5">AA231_1</strain>
    </source>
</reference>
<dbReference type="SUPFAM" id="SSF52540">
    <property type="entry name" value="P-loop containing nucleoside triphosphate hydrolases"/>
    <property type="match status" value="2"/>
</dbReference>
<feature type="domain" description="AAA+ ATPase" evidence="4">
    <location>
        <begin position="471"/>
        <end position="603"/>
    </location>
</feature>
<proteinExistence type="inferred from homology"/>
<dbReference type="Pfam" id="PF22977">
    <property type="entry name" value="WHD"/>
    <property type="match status" value="1"/>
</dbReference>
<evidence type="ECO:0000259" key="4">
    <source>
        <dbReference type="SMART" id="SM00382"/>
    </source>
</evidence>
<comment type="similarity">
    <text evidence="1">Belongs to the AAA ATPase family.</text>
</comment>
<keyword evidence="3" id="KW-0067">ATP-binding</keyword>
<keyword evidence="6" id="KW-1185">Reference proteome</keyword>
<dbReference type="Proteomes" id="UP000399805">
    <property type="component" value="Unassembled WGS sequence"/>
</dbReference>
<dbReference type="InterPro" id="IPR050221">
    <property type="entry name" value="26S_Proteasome_ATPase"/>
</dbReference>
<evidence type="ECO:0000256" key="1">
    <source>
        <dbReference type="ARBA" id="ARBA00006914"/>
    </source>
</evidence>
<keyword evidence="2" id="KW-0547">Nucleotide-binding</keyword>
<dbReference type="AlphaFoldDB" id="A0A6I8LMJ5"/>
<protein>
    <submittedName>
        <fullName evidence="5">ATPase</fullName>
    </submittedName>
</protein>
<dbReference type="GO" id="GO:0016887">
    <property type="term" value="F:ATP hydrolysis activity"/>
    <property type="evidence" value="ECO:0007669"/>
    <property type="project" value="InterPro"/>
</dbReference>
<accession>A0A6I8LMJ5</accession>
<gene>
    <name evidence="5" type="ORF">AA23TX_02669</name>
</gene>
<feature type="domain" description="AAA+ ATPase" evidence="4">
    <location>
        <begin position="237"/>
        <end position="357"/>
    </location>
</feature>
<evidence type="ECO:0000313" key="5">
    <source>
        <dbReference type="EMBL" id="VVJ17648.1"/>
    </source>
</evidence>
<dbReference type="RefSeq" id="WP_155542780.1">
    <property type="nucleotide sequence ID" value="NZ_CABVGP010000001.1"/>
</dbReference>
<dbReference type="Gene3D" id="3.40.50.300">
    <property type="entry name" value="P-loop containing nucleotide triphosphate hydrolases"/>
    <property type="match status" value="1"/>
</dbReference>
<sequence>MTAYRDPVEHLADELRRLDLLIGARLTSLSLHNEEFPETQPARAVYITRDEVDWLLADGRDGMTPIESVALKQLSLEIDARVEASDDLPLVALGRLFGLSAVELGAVVVCLAPELRHKYDRVYAYLQDDITRRRPSVDLILKLLCDGEPRRWAATGLFTATAPLLRYGILRPVDDPQSPSGSSDLARFLVLDPHIRQFLLGVAGLDPRLAGHARIHRLSDADADTADPVADRLVRLSPRVCYLHGPAGAGKLDLAARASHRMGLPLLSLNAATLPEQDAAELIRLTFRDALLHDAAVHIADLAPVHEPALRSAVEDHPRPVFLTGEPEWAGTLDVHPIAVPLPDVDRAVELWNRHLTPHTDAAAAWAAELAGRYRLPPARIRAAVRLADDLRLAQPRPRALTLADIAAACRQQSARTLGGAAVKATCRAGWDDLVLPADRVGRLRDIRDQVVHRRRVLTDWGFGAKLSRGTGLTVLFSGGPGTGKTMAAEVLAGDLDLDLYTVDLAGVVSKYIGETERNLARIFEAAASANAVLFFDEADALFGKRTEVSDAHDRYANIETSYLLQRIEEYEGIVVLATNLRQNMDDAFLRRIRFVVEFPFPEAEDRRRIWRAVIPPGAPLAPDVDFADLAARFAVTGANIRNIAVNAAFLAAADGGVIHRSHILRGVQSEFVKIGKLWPDLPVRTGES</sequence>
<dbReference type="GO" id="GO:0005524">
    <property type="term" value="F:ATP binding"/>
    <property type="evidence" value="ECO:0007669"/>
    <property type="project" value="UniProtKB-KW"/>
</dbReference>
<dbReference type="InterPro" id="IPR054472">
    <property type="entry name" value="WHD"/>
</dbReference>
<dbReference type="Pfam" id="PF00004">
    <property type="entry name" value="AAA"/>
    <property type="match status" value="1"/>
</dbReference>
<dbReference type="PANTHER" id="PTHR23073">
    <property type="entry name" value="26S PROTEASOME REGULATORY SUBUNIT"/>
    <property type="match status" value="1"/>
</dbReference>
<organism evidence="5 6">
    <name type="scientific">Amycolatopsis camponoti</name>
    <dbReference type="NCBI Taxonomy" id="2606593"/>
    <lineage>
        <taxon>Bacteria</taxon>
        <taxon>Bacillati</taxon>
        <taxon>Actinomycetota</taxon>
        <taxon>Actinomycetes</taxon>
        <taxon>Pseudonocardiales</taxon>
        <taxon>Pseudonocardiaceae</taxon>
        <taxon>Amycolatopsis</taxon>
    </lineage>
</organism>
<evidence type="ECO:0000256" key="3">
    <source>
        <dbReference type="ARBA" id="ARBA00022840"/>
    </source>
</evidence>
<evidence type="ECO:0000313" key="6">
    <source>
        <dbReference type="Proteomes" id="UP000399805"/>
    </source>
</evidence>
<dbReference type="CDD" id="cd19481">
    <property type="entry name" value="RecA-like_protease"/>
    <property type="match status" value="1"/>
</dbReference>
<name>A0A6I8LMJ5_9PSEU</name>